<keyword evidence="13" id="KW-0812">Transmembrane</keyword>
<keyword evidence="2" id="KW-0548">Nucleotidyltransferase</keyword>
<evidence type="ECO:0000256" key="6">
    <source>
        <dbReference type="ARBA" id="ARBA00022801"/>
    </source>
</evidence>
<evidence type="ECO:0000256" key="13">
    <source>
        <dbReference type="SAM" id="Phobius"/>
    </source>
</evidence>
<dbReference type="GO" id="GO:0003964">
    <property type="term" value="F:RNA-directed DNA polymerase activity"/>
    <property type="evidence" value="ECO:0007669"/>
    <property type="project" value="UniProtKB-KW"/>
</dbReference>
<dbReference type="EMBL" id="CADCXU010023091">
    <property type="protein sequence ID" value="CAB0010670.1"/>
    <property type="molecule type" value="Genomic_DNA"/>
</dbReference>
<keyword evidence="9" id="KW-0695">RNA-directed DNA polymerase</keyword>
<proteinExistence type="predicted"/>
<evidence type="ECO:0000256" key="10">
    <source>
        <dbReference type="ARBA" id="ARBA00022932"/>
    </source>
</evidence>
<keyword evidence="10" id="KW-0239">DNA-directed DNA polymerase</keyword>
<dbReference type="GO" id="GO:0006508">
    <property type="term" value="P:proteolysis"/>
    <property type="evidence" value="ECO:0007669"/>
    <property type="project" value="InterPro"/>
</dbReference>
<dbReference type="SUPFAM" id="SSF57756">
    <property type="entry name" value="Retrovirus zinc finger-like domains"/>
    <property type="match status" value="1"/>
</dbReference>
<feature type="domain" description="Integrase catalytic" evidence="15">
    <location>
        <begin position="501"/>
        <end position="669"/>
    </location>
</feature>
<evidence type="ECO:0000256" key="7">
    <source>
        <dbReference type="ARBA" id="ARBA00022842"/>
    </source>
</evidence>
<dbReference type="PANTHER" id="PTHR42648:SF11">
    <property type="entry name" value="TRANSPOSON TY4-P GAG-POL POLYPROTEIN"/>
    <property type="match status" value="1"/>
</dbReference>
<dbReference type="SMART" id="SM00343">
    <property type="entry name" value="ZnF_C2HC"/>
    <property type="match status" value="3"/>
</dbReference>
<keyword evidence="7" id="KW-0460">Magnesium</keyword>
<feature type="region of interest" description="Disordered" evidence="12">
    <location>
        <begin position="1450"/>
        <end position="1476"/>
    </location>
</feature>
<evidence type="ECO:0000256" key="11">
    <source>
        <dbReference type="ARBA" id="ARBA00023172"/>
    </source>
</evidence>
<keyword evidence="6" id="KW-0378">Hydrolase</keyword>
<dbReference type="InterPro" id="IPR021109">
    <property type="entry name" value="Peptidase_aspartic_dom_sf"/>
</dbReference>
<dbReference type="PROSITE" id="PS50994">
    <property type="entry name" value="INTEGRASE"/>
    <property type="match status" value="1"/>
</dbReference>
<evidence type="ECO:0000256" key="2">
    <source>
        <dbReference type="ARBA" id="ARBA00022695"/>
    </source>
</evidence>
<evidence type="ECO:0000256" key="9">
    <source>
        <dbReference type="ARBA" id="ARBA00022918"/>
    </source>
</evidence>
<keyword evidence="5" id="KW-0255">Endonuclease</keyword>
<dbReference type="SUPFAM" id="SSF53098">
    <property type="entry name" value="Ribonuclease H-like"/>
    <property type="match status" value="1"/>
</dbReference>
<dbReference type="GO" id="GO:0006310">
    <property type="term" value="P:DNA recombination"/>
    <property type="evidence" value="ECO:0007669"/>
    <property type="project" value="UniProtKB-KW"/>
</dbReference>
<organism evidence="16 17">
    <name type="scientific">Nesidiocoris tenuis</name>
    <dbReference type="NCBI Taxonomy" id="355587"/>
    <lineage>
        <taxon>Eukaryota</taxon>
        <taxon>Metazoa</taxon>
        <taxon>Ecdysozoa</taxon>
        <taxon>Arthropoda</taxon>
        <taxon>Hexapoda</taxon>
        <taxon>Insecta</taxon>
        <taxon>Pterygota</taxon>
        <taxon>Neoptera</taxon>
        <taxon>Paraneoptera</taxon>
        <taxon>Hemiptera</taxon>
        <taxon>Heteroptera</taxon>
        <taxon>Panheteroptera</taxon>
        <taxon>Cimicomorpha</taxon>
        <taxon>Miridae</taxon>
        <taxon>Dicyphina</taxon>
        <taxon>Nesidiocoris</taxon>
    </lineage>
</organism>
<dbReference type="OrthoDB" id="8006889at2759"/>
<feature type="region of interest" description="Disordered" evidence="12">
    <location>
        <begin position="158"/>
        <end position="185"/>
    </location>
</feature>
<keyword evidence="8" id="KW-0229">DNA integration</keyword>
<name>A0A6H5HBD4_9HEMI</name>
<sequence>MCHRPLGAPQSRITIFYTLLSMTLTAVIILGLTFTLEGAVKDGHLATEMFADPIQDAPGQMEENLLKSPQPDQADSETLRTQAAKTSDEVLVRYLEELKSNMVSGFGQLGNIVQELDKKYSELSQMVISGAAVQQSSESASISDTPSTSKTQNAVLAGNSPMEVDDPSIPKALNSKKRSSVSVPLPAKDEPYRARRIDSIRFRPLEHKLEKEELFKYWKRSVVGAVETQECLFLLDPIAPVPDSFSEYDTIVAKTKVRYLIRESLSQYFQDLVQDIADPKEIMERLQHVCDPSSTFQLKRLVNDFNSIHFDPKSEKAIEFLGRFDEIQKKLVSINPEMLTSVYVKTIFELAIEETVTYKKAELHGFKFTMAELRDMLLEEQLRSDQSSAGNSCYSMFRNRVASSRGRGGIKGKRGVIPGKSARSLPNPRMTAATNNKVTKREFCAYCKKRGHTKAMCFRANKLCFKCGKSDSHFAANCPNSPLPLKKPSVPSRKLPESRRSQYMPSQKRLGPLAHPGEPKVFKMPLGQAKRLASEFQPQPDSVFAIVGSENASDDTPTWVAMGANEQELAGTMLYLSEKKEFQTSEMKKLLEDEKISWDPSQPYVPQQNGCAERVNQELKHRIRVNLHSAKMPYSFWGHALKYALFVYNRMPHSSNMFMSPFEKVRGYPPDLKFLKRFGCLVHYVDVSSKSKFAPNAKKGYLLECNETGYVIFSEHHKTLVNSCDTKCIESIVYGDRIKDYPRPLADILDMNDKSDSAEPPLEGARNVAAMYIPNQGEEAEAKGRWTHLIEKRIVRRERRVRRGRRRRRKQSFSCRTRVVRVSNCVSEISNRLDSPIQYSPIHPCIMEYLGAMVERTDGSQLLRDEVAYELTIRGLPTEGSAAELRGRLAQAIKGGVDIVPSAIRSLDPQEELSICGDKAKNLSEFVRAMEDTWSGADVRRVEARRWHLLKRLTALQGDQHQMDQRDHLLEAVCLLGDEIQAVKGALRKNPGPPGSPSPSSPLPEVSETDQGEGSLPEPAISRLPYYGLAATPPLVRFQCSSKGDARFSVSAEDIAGQFLESNAYLRSMHTDHRTMMAKGVFLATPQEAKIKDFTTEAASKVTTAVGLSTTEISQLNNRFGEFITVLGALQQEQLSIKKGVDAIHLQFGHLRDKMDRLSLSQQGELADLRRGMQGLATQIETLRTQAPLPTPTVHSMAAAAHRQNQTAWAPPAGEVMSGHGVLEQPFPPPPPHSPAPSNIHGPSPNFGYRDMVASVGKAISQIAWYSGDSKVGSAESWVAQIRSLKQLKELGGERIPESIWKNQTSLKTLDELEAALRRRFEGIRTELSYIQDLERAVMAKGESVTQYGERVKALAERADPAKHPDQNMVALQAFMRGLPDGIAVSTAQMNPQSITEAMNKAQAALSMCEALKTKARPAALHEQPITTAAIRSQSRPSSPQHGEHCRIEYGRRSASPPFRHKKGSPPPHEKRKSWSYNWNRPFRSDVYCNLCRVKGHWGRECAYRLGGAKYGMVSPFTLQGQIESTKGTCLIDTGSQITLVARSAVPASKWRPSSRRVQGVTGAPLNIYGDALCAIHLPGSPAFTALASVADLPKGLVAIIGLDVQKQQGAVINVVTGQVLFQKPQQSLPLSGHWDRDYTAYMVASRYVAIPPNTVAAVPLFQGKGQARQELECSQFCSQGYELGGGISRPGIGFFFRQFRARDSLLGSWWSLRLEVRKLRLKIFLPLPRSNTRRTCCCPGHSTRKPRSYRLEARTLHLDPGLLPLEGLRTTLDIVKKKNRNGRPSGPPPGNGPSGSRPRS</sequence>
<feature type="compositionally biased region" description="Pro residues" evidence="12">
    <location>
        <begin position="991"/>
        <end position="1002"/>
    </location>
</feature>
<evidence type="ECO:0000256" key="4">
    <source>
        <dbReference type="ARBA" id="ARBA00022723"/>
    </source>
</evidence>
<keyword evidence="17" id="KW-1185">Reference proteome</keyword>
<dbReference type="PANTHER" id="PTHR42648">
    <property type="entry name" value="TRANSPOSASE, PUTATIVE-RELATED"/>
    <property type="match status" value="1"/>
</dbReference>
<dbReference type="InterPro" id="IPR012337">
    <property type="entry name" value="RNaseH-like_sf"/>
</dbReference>
<keyword evidence="3" id="KW-0540">Nuclease</keyword>
<dbReference type="InterPro" id="IPR001584">
    <property type="entry name" value="Integrase_cat-core"/>
</dbReference>
<dbReference type="InterPro" id="IPR001969">
    <property type="entry name" value="Aspartic_peptidase_AS"/>
</dbReference>
<dbReference type="GO" id="GO:0015074">
    <property type="term" value="P:DNA integration"/>
    <property type="evidence" value="ECO:0007669"/>
    <property type="project" value="UniProtKB-KW"/>
</dbReference>
<dbReference type="InterPro" id="IPR001878">
    <property type="entry name" value="Znf_CCHC"/>
</dbReference>
<protein>
    <submittedName>
        <fullName evidence="16">Uncharacterized protein</fullName>
    </submittedName>
</protein>
<feature type="compositionally biased region" description="Low complexity" evidence="12">
    <location>
        <begin position="479"/>
        <end position="493"/>
    </location>
</feature>
<evidence type="ECO:0000256" key="1">
    <source>
        <dbReference type="ARBA" id="ARBA00022679"/>
    </source>
</evidence>
<feature type="compositionally biased region" description="Basic residues" evidence="12">
    <location>
        <begin position="1459"/>
        <end position="1474"/>
    </location>
</feature>
<dbReference type="InterPro" id="IPR001995">
    <property type="entry name" value="Peptidase_A2_cat"/>
</dbReference>
<gene>
    <name evidence="16" type="ORF">NTEN_LOCUS15696</name>
</gene>
<evidence type="ECO:0000256" key="3">
    <source>
        <dbReference type="ARBA" id="ARBA00022722"/>
    </source>
</evidence>
<reference evidence="16 17" key="1">
    <citation type="submission" date="2020-02" db="EMBL/GenBank/DDBJ databases">
        <authorList>
            <person name="Ferguson B K."/>
        </authorList>
    </citation>
    <scope>NUCLEOTIDE SEQUENCE [LARGE SCALE GENOMIC DNA]</scope>
</reference>
<evidence type="ECO:0000313" key="17">
    <source>
        <dbReference type="Proteomes" id="UP000479000"/>
    </source>
</evidence>
<feature type="region of interest" description="Disordered" evidence="12">
    <location>
        <begin position="986"/>
        <end position="1018"/>
    </location>
</feature>
<evidence type="ECO:0000256" key="12">
    <source>
        <dbReference type="SAM" id="MobiDB-lite"/>
    </source>
</evidence>
<evidence type="ECO:0000256" key="5">
    <source>
        <dbReference type="ARBA" id="ARBA00022759"/>
    </source>
</evidence>
<dbReference type="Gene3D" id="4.10.60.10">
    <property type="entry name" value="Zinc finger, CCHC-type"/>
    <property type="match status" value="1"/>
</dbReference>
<evidence type="ECO:0000259" key="14">
    <source>
        <dbReference type="PROSITE" id="PS50175"/>
    </source>
</evidence>
<keyword evidence="4" id="KW-0479">Metal-binding</keyword>
<evidence type="ECO:0000256" key="8">
    <source>
        <dbReference type="ARBA" id="ARBA00022908"/>
    </source>
</evidence>
<dbReference type="Gene3D" id="3.30.420.10">
    <property type="entry name" value="Ribonuclease H-like superfamily/Ribonuclease H"/>
    <property type="match status" value="1"/>
</dbReference>
<dbReference type="PROSITE" id="PS00141">
    <property type="entry name" value="ASP_PROTEASE"/>
    <property type="match status" value="1"/>
</dbReference>
<feature type="transmembrane region" description="Helical" evidence="13">
    <location>
        <begin position="12"/>
        <end position="34"/>
    </location>
</feature>
<dbReference type="GO" id="GO:0004190">
    <property type="term" value="F:aspartic-type endopeptidase activity"/>
    <property type="evidence" value="ECO:0007669"/>
    <property type="project" value="InterPro"/>
</dbReference>
<evidence type="ECO:0000259" key="15">
    <source>
        <dbReference type="PROSITE" id="PS50994"/>
    </source>
</evidence>
<feature type="region of interest" description="Disordered" evidence="12">
    <location>
        <begin position="479"/>
        <end position="515"/>
    </location>
</feature>
<keyword evidence="13" id="KW-1133">Transmembrane helix</keyword>
<dbReference type="GO" id="GO:0003676">
    <property type="term" value="F:nucleic acid binding"/>
    <property type="evidence" value="ECO:0007669"/>
    <property type="project" value="InterPro"/>
</dbReference>
<dbReference type="GO" id="GO:0008270">
    <property type="term" value="F:zinc ion binding"/>
    <property type="evidence" value="ECO:0007669"/>
    <property type="project" value="InterPro"/>
</dbReference>
<accession>A0A6H5HBD4</accession>
<dbReference type="InterPro" id="IPR036397">
    <property type="entry name" value="RNaseH_sf"/>
</dbReference>
<evidence type="ECO:0000313" key="16">
    <source>
        <dbReference type="EMBL" id="CAB0010670.1"/>
    </source>
</evidence>
<feature type="region of interest" description="Disordered" evidence="12">
    <location>
        <begin position="1777"/>
        <end position="1801"/>
    </location>
</feature>
<dbReference type="PROSITE" id="PS50175">
    <property type="entry name" value="ASP_PROT_RETROV"/>
    <property type="match status" value="1"/>
</dbReference>
<dbReference type="GO" id="GO:0004519">
    <property type="term" value="F:endonuclease activity"/>
    <property type="evidence" value="ECO:0007669"/>
    <property type="project" value="UniProtKB-KW"/>
</dbReference>
<feature type="region of interest" description="Disordered" evidence="12">
    <location>
        <begin position="408"/>
        <end position="430"/>
    </location>
</feature>
<feature type="domain" description="Peptidase A2" evidence="14">
    <location>
        <begin position="1528"/>
        <end position="1563"/>
    </location>
</feature>
<keyword evidence="13" id="KW-0472">Membrane</keyword>
<dbReference type="InterPro" id="IPR036875">
    <property type="entry name" value="Znf_CCHC_sf"/>
</dbReference>
<dbReference type="InterPro" id="IPR039537">
    <property type="entry name" value="Retrotran_Ty1/copia-like"/>
</dbReference>
<dbReference type="Proteomes" id="UP000479000">
    <property type="component" value="Unassembled WGS sequence"/>
</dbReference>
<dbReference type="Gene3D" id="2.40.70.10">
    <property type="entry name" value="Acid Proteases"/>
    <property type="match status" value="1"/>
</dbReference>
<dbReference type="SUPFAM" id="SSF50630">
    <property type="entry name" value="Acid proteases"/>
    <property type="match status" value="1"/>
</dbReference>
<feature type="region of interest" description="Disordered" evidence="12">
    <location>
        <begin position="134"/>
        <end position="153"/>
    </location>
</feature>
<dbReference type="GO" id="GO:0003887">
    <property type="term" value="F:DNA-directed DNA polymerase activity"/>
    <property type="evidence" value="ECO:0007669"/>
    <property type="project" value="UniProtKB-KW"/>
</dbReference>
<keyword evidence="11" id="KW-0233">DNA recombination</keyword>
<keyword evidence="1" id="KW-0808">Transferase</keyword>